<dbReference type="InterPro" id="IPR042197">
    <property type="entry name" value="Apaf_helical"/>
</dbReference>
<dbReference type="Gene3D" id="3.80.10.10">
    <property type="entry name" value="Ribonuclease Inhibitor"/>
    <property type="match status" value="5"/>
</dbReference>
<dbReference type="InterPro" id="IPR055414">
    <property type="entry name" value="LRR_R13L4/SHOC2-like"/>
</dbReference>
<evidence type="ECO:0000313" key="8">
    <source>
        <dbReference type="EMBL" id="KAK9016294.1"/>
    </source>
</evidence>
<dbReference type="SUPFAM" id="SSF52058">
    <property type="entry name" value="L domain-like"/>
    <property type="match status" value="3"/>
</dbReference>
<accession>A0ABR2RU68</accession>
<keyword evidence="2" id="KW-0677">Repeat</keyword>
<reference evidence="8 9" key="1">
    <citation type="journal article" date="2024" name="G3 (Bethesda)">
        <title>Genome assembly of Hibiscus sabdariffa L. provides insights into metabolisms of medicinal natural products.</title>
        <authorList>
            <person name="Kim T."/>
        </authorList>
    </citation>
    <scope>NUCLEOTIDE SEQUENCE [LARGE SCALE GENOMIC DNA]</scope>
    <source>
        <strain evidence="8">TK-2024</strain>
        <tissue evidence="8">Old leaves</tissue>
    </source>
</reference>
<dbReference type="Pfam" id="PF23598">
    <property type="entry name" value="LRR_14"/>
    <property type="match status" value="1"/>
</dbReference>
<dbReference type="EMBL" id="JBBPBN010000020">
    <property type="protein sequence ID" value="KAK9016294.1"/>
    <property type="molecule type" value="Genomic_DNA"/>
</dbReference>
<comment type="similarity">
    <text evidence="1">Belongs to the disease resistance NB-LRR family.</text>
</comment>
<dbReference type="Proteomes" id="UP001396334">
    <property type="component" value="Unassembled WGS sequence"/>
</dbReference>
<evidence type="ECO:0000256" key="3">
    <source>
        <dbReference type="ARBA" id="ARBA00022741"/>
    </source>
</evidence>
<dbReference type="SMART" id="SM00382">
    <property type="entry name" value="AAA"/>
    <property type="match status" value="1"/>
</dbReference>
<keyword evidence="9" id="KW-1185">Reference proteome</keyword>
<dbReference type="Pfam" id="PF00931">
    <property type="entry name" value="NB-ARC"/>
    <property type="match status" value="1"/>
</dbReference>
<name>A0ABR2RU68_9ROSI</name>
<protein>
    <recommendedName>
        <fullName evidence="7">AAA+ ATPase domain-containing protein</fullName>
    </recommendedName>
</protein>
<keyword evidence="5" id="KW-0067">ATP-binding</keyword>
<dbReference type="InterPro" id="IPR002182">
    <property type="entry name" value="NB-ARC"/>
</dbReference>
<feature type="region of interest" description="Disordered" evidence="6">
    <location>
        <begin position="1837"/>
        <end position="1878"/>
    </location>
</feature>
<dbReference type="InterPro" id="IPR027417">
    <property type="entry name" value="P-loop_NTPase"/>
</dbReference>
<evidence type="ECO:0000256" key="4">
    <source>
        <dbReference type="ARBA" id="ARBA00022821"/>
    </source>
</evidence>
<organism evidence="8 9">
    <name type="scientific">Hibiscus sabdariffa</name>
    <name type="common">roselle</name>
    <dbReference type="NCBI Taxonomy" id="183260"/>
    <lineage>
        <taxon>Eukaryota</taxon>
        <taxon>Viridiplantae</taxon>
        <taxon>Streptophyta</taxon>
        <taxon>Embryophyta</taxon>
        <taxon>Tracheophyta</taxon>
        <taxon>Spermatophyta</taxon>
        <taxon>Magnoliopsida</taxon>
        <taxon>eudicotyledons</taxon>
        <taxon>Gunneridae</taxon>
        <taxon>Pentapetalae</taxon>
        <taxon>rosids</taxon>
        <taxon>malvids</taxon>
        <taxon>Malvales</taxon>
        <taxon>Malvaceae</taxon>
        <taxon>Malvoideae</taxon>
        <taxon>Hibiscus</taxon>
    </lineage>
</organism>
<dbReference type="Gene3D" id="1.10.8.430">
    <property type="entry name" value="Helical domain of apoptotic protease-activating factors"/>
    <property type="match status" value="1"/>
</dbReference>
<dbReference type="InterPro" id="IPR057135">
    <property type="entry name" value="At4g27190-like_LRR"/>
</dbReference>
<dbReference type="Pfam" id="PF23247">
    <property type="entry name" value="LRR_RPS2"/>
    <property type="match status" value="7"/>
</dbReference>
<dbReference type="SUPFAM" id="SSF52540">
    <property type="entry name" value="P-loop containing nucleoside triphosphate hydrolases"/>
    <property type="match status" value="1"/>
</dbReference>
<keyword evidence="4" id="KW-0611">Plant defense</keyword>
<evidence type="ECO:0000256" key="1">
    <source>
        <dbReference type="ARBA" id="ARBA00008894"/>
    </source>
</evidence>
<sequence>MEDQDLLFPNKLLEQLVPTSLLCVSSECSGSKDLLPTCSIVCSASYLFFFQLKKWRFSFPLLDLLLAKLLSTLSILLHDNLVTYSSPGQFLNLRNLKDARERLQQSVDSANRRGEVIFDDVQRWLIEVNEKISDQAATQLQEDEEKVTKRCFMGFCPDFKSRYHFSKKADKEANVIAQLLTKNDAFNVVGYPPAVEVMDIIRPVKEYEAFGSRRAAFDGVMAALEDETVSIIGVYGMGGVGKTTLVKEVAAQAKEKLSFDEVVFVAVTQTPNTMNIQNEIANQLGLELDKDSSEHVRAVRLRDRLKKAKKILVILDDLWQEHELVTFGIPSVDQHKGCKMLMTSRSLDVLKRMDSGHNISIDILKEDEAWNLFKKMAGDIVERSDLRSAAVEIVKRCAGLPIAITTVAKALKPKENLWEWEDALRRLSEELGPIFLLCSIMGRDAAVEDLLRNAIGLGFIHDVNTMKESRDSVLTLVNNLKTSCLLLEGSHPTRFDMHDVVRDVAQSIASRDLHWLALFNEWPNKEKMKESQLVSLHNVEVSEFNHELDCPNLTYFSVGTKYSSSLNISNSFFKGMQKLKVLEFAQMHFTCLPSSLNSLKTLCTLRLIGCDFEDITILGELENLEILDLRRSTMEMLPKEIGQLTKLKLLDLGDCYKLKVISPNVLSKLSKLGELYIYDSFGRWEVDGIDNPRRNASLVELQHLSYLTTLEVHISHAEAIPNDCLFLGKMERYKISIRDKRWSFYDDRGMETSRMLKLKINKSIYLVDGIKLLLRKTQSLCLDGMEDLGEMQMLYHPNIESFGQLRFIKVKNCNTLQNLFSSSIVKRLSQLEELEVSKCENIIGLIVEKEEIDENGILEFNKLRILKLNQLNRFIGLWYSKNTLQSSACLFDIKISCPILEKLELNGCHKLKYVFTSSMVKSFVHLKELKIYHCDEMEWVIEGTLAAEKEGSSSSIRVFPKLESLELLWLSKLRKFCCEFNPIEFPSLKSLKIWRCSTFSFGDGKSIVTPTHYLLDEMISCHALEKLEVGHCHKLKYLFTSSMVKSFEHLKTLKISSCDEMEEAIEGTFAAEGISNVIRVFPKLDSLELEWLSKLRNFCCVINSIEFPSLKSLMIWECPALNTFTFDDGKNRITPPHFLFDEKISCPALERLEVKKCHKLKYLFTSSMVRSFVHMETLSVFCCDELEGVMEGILAATEEERISGSIRVFPKLDYLLFENLSKLNRFYCGINSTEFPSLRSLTIQNCPDLSSNAFDDGKNKVASPHSLLNEKISCPALKELEVKECHKLKYVFTSSIVKSFVHLETFRVSYCDEMEGVIEGTLPAEEGIRSNTRLFPNLDSLKFFKLSKLKKFCCGINPIEFPLLRNLEIQFCPALNKFTFDDGKSKITPSHYLFNEKVILPVLEKLEIRGVDNLERLWADQLVEHSFSKLTSIELRECPKLLNVFPLSMLPRLQRLESLYMWRCESVEEIISEGGGSCSNSSSGGMPSLSPQFIQSFEVPNLTSKTLEHLPNLKSIHHKKMHTINWPSLKEMTVRECHRVEILFAKYGETSSEQPLFWVNESTFPNLQQLTLGCHCNSQLLSPYFPNLKLVRLDEYPKQVTGLPSYLLSLPNLQTLGISRSSFKEMIFQSEEGGEEKPASLLLSHITQLSLHFLRELMHLWKEKEGFPNLRILHVSGCPKLKANLVPSSVSFRNLVTLEVRNCDGIIKLITHSTAKSLVQLKQMSVQFCKNIQEIIQGGDDDDDDDEISFPQLNRLDLQYLPKLESFCSSDKYTFGFPSLEFVRLQNCSGMKMFSQGHSNTPLLYKVQLTLWEDKECLKGNLNSTIQKLFREKHATIDEHEDSKEVQSNPLTATESEECENSKEDQSNPSSSMNSKGDTQISGLATYFQGYMKFDAERSVSFSCSLGVMNTTTAELQAIKMGMEVQNGRLKFA</sequence>
<keyword evidence="3" id="KW-0547">Nucleotide-binding</keyword>
<comment type="caution">
    <text evidence="8">The sequence shown here is derived from an EMBL/GenBank/DDBJ whole genome shotgun (WGS) entry which is preliminary data.</text>
</comment>
<feature type="compositionally biased region" description="Polar residues" evidence="6">
    <location>
        <begin position="1867"/>
        <end position="1878"/>
    </location>
</feature>
<dbReference type="InterPro" id="IPR050905">
    <property type="entry name" value="Plant_NBS-LRR"/>
</dbReference>
<evidence type="ECO:0000313" key="9">
    <source>
        <dbReference type="Proteomes" id="UP001396334"/>
    </source>
</evidence>
<feature type="domain" description="AAA+ ATPase" evidence="7">
    <location>
        <begin position="228"/>
        <end position="461"/>
    </location>
</feature>
<proteinExistence type="inferred from homology"/>
<dbReference type="SUPFAM" id="SSF52047">
    <property type="entry name" value="RNI-like"/>
    <property type="match status" value="2"/>
</dbReference>
<dbReference type="PRINTS" id="PR00364">
    <property type="entry name" value="DISEASERSIST"/>
</dbReference>
<evidence type="ECO:0000256" key="5">
    <source>
        <dbReference type="ARBA" id="ARBA00022840"/>
    </source>
</evidence>
<evidence type="ECO:0000256" key="2">
    <source>
        <dbReference type="ARBA" id="ARBA00022737"/>
    </source>
</evidence>
<dbReference type="InterPro" id="IPR032675">
    <property type="entry name" value="LRR_dom_sf"/>
</dbReference>
<evidence type="ECO:0000256" key="6">
    <source>
        <dbReference type="SAM" id="MobiDB-lite"/>
    </source>
</evidence>
<gene>
    <name evidence="8" type="ORF">V6N11_078796</name>
</gene>
<dbReference type="PANTHER" id="PTHR33463">
    <property type="entry name" value="NB-ARC DOMAIN-CONTAINING PROTEIN-RELATED"/>
    <property type="match status" value="1"/>
</dbReference>
<dbReference type="PANTHER" id="PTHR33463:SF149">
    <property type="entry name" value="NB-ARC DOMAIN-CONTAINING PROTEIN"/>
    <property type="match status" value="1"/>
</dbReference>
<dbReference type="InterPro" id="IPR003593">
    <property type="entry name" value="AAA+_ATPase"/>
</dbReference>
<dbReference type="Gene3D" id="3.40.50.300">
    <property type="entry name" value="P-loop containing nucleotide triphosphate hydrolases"/>
    <property type="match status" value="1"/>
</dbReference>
<evidence type="ECO:0000259" key="7">
    <source>
        <dbReference type="SMART" id="SM00382"/>
    </source>
</evidence>